<dbReference type="AlphaFoldDB" id="A0A432WWT2"/>
<dbReference type="EMBL" id="PIPP01000001">
    <property type="protein sequence ID" value="RUO38223.1"/>
    <property type="molecule type" value="Genomic_DNA"/>
</dbReference>
<evidence type="ECO:0000313" key="3">
    <source>
        <dbReference type="Proteomes" id="UP000286934"/>
    </source>
</evidence>
<protein>
    <submittedName>
        <fullName evidence="2">Uncharacterized protein</fullName>
    </submittedName>
</protein>
<gene>
    <name evidence="2" type="ORF">CWE13_00810</name>
</gene>
<evidence type="ECO:0000313" key="2">
    <source>
        <dbReference type="EMBL" id="RUO38223.1"/>
    </source>
</evidence>
<proteinExistence type="predicted"/>
<sequence>MAQYQFVFKSSNVARLWIQLGYIGSMLLSLASILVEAWLFVSALFLFAFSFDAERRKNIPFIKCCESGLALSESGESLQLCPPMIISPWLIAVRINNHDAANMDKPAAVKRAPVTWCRIWKDQLSATDWARIRRIGITLNAPLRRR</sequence>
<dbReference type="OrthoDB" id="6401481at2"/>
<accession>A0A432WWT2</accession>
<dbReference type="RefSeq" id="WP_126805445.1">
    <property type="nucleotide sequence ID" value="NZ_PIPP01000001.1"/>
</dbReference>
<reference evidence="3" key="1">
    <citation type="journal article" date="2018" name="Front. Microbiol.">
        <title>Genome-Based Analysis Reveals the Taxonomy and Diversity of the Family Idiomarinaceae.</title>
        <authorList>
            <person name="Liu Y."/>
            <person name="Lai Q."/>
            <person name="Shao Z."/>
        </authorList>
    </citation>
    <scope>NUCLEOTIDE SEQUENCE [LARGE SCALE GENOMIC DNA]</scope>
    <source>
        <strain evidence="3">AIS</strain>
    </source>
</reference>
<keyword evidence="3" id="KW-1185">Reference proteome</keyword>
<evidence type="ECO:0000256" key="1">
    <source>
        <dbReference type="SAM" id="Phobius"/>
    </source>
</evidence>
<keyword evidence="1" id="KW-0472">Membrane</keyword>
<feature type="transmembrane region" description="Helical" evidence="1">
    <location>
        <begin position="20"/>
        <end position="49"/>
    </location>
</feature>
<keyword evidence="1" id="KW-0812">Transmembrane</keyword>
<organism evidence="2 3">
    <name type="scientific">Aliidiomarina shirensis</name>
    <dbReference type="NCBI Taxonomy" id="1048642"/>
    <lineage>
        <taxon>Bacteria</taxon>
        <taxon>Pseudomonadati</taxon>
        <taxon>Pseudomonadota</taxon>
        <taxon>Gammaproteobacteria</taxon>
        <taxon>Alteromonadales</taxon>
        <taxon>Idiomarinaceae</taxon>
        <taxon>Aliidiomarina</taxon>
    </lineage>
</organism>
<dbReference type="InterPro" id="IPR009883">
    <property type="entry name" value="YgfX"/>
</dbReference>
<dbReference type="Proteomes" id="UP000286934">
    <property type="component" value="Unassembled WGS sequence"/>
</dbReference>
<comment type="caution">
    <text evidence="2">The sequence shown here is derived from an EMBL/GenBank/DDBJ whole genome shotgun (WGS) entry which is preliminary data.</text>
</comment>
<dbReference type="Pfam" id="PF07254">
    <property type="entry name" value="Cpta_toxin"/>
    <property type="match status" value="1"/>
</dbReference>
<name>A0A432WWT2_9GAMM</name>
<keyword evidence="1" id="KW-1133">Transmembrane helix</keyword>